<gene>
    <name evidence="1" type="ORF">G1H19_00770</name>
</gene>
<organism evidence="1 2">
    <name type="scientific">Goekera deserti</name>
    <dbReference type="NCBI Taxonomy" id="2497753"/>
    <lineage>
        <taxon>Bacteria</taxon>
        <taxon>Bacillati</taxon>
        <taxon>Actinomycetota</taxon>
        <taxon>Actinomycetes</taxon>
        <taxon>Geodermatophilales</taxon>
        <taxon>Geodermatophilaceae</taxon>
        <taxon>Goekera</taxon>
    </lineage>
</organism>
<dbReference type="Pfam" id="PF21853">
    <property type="entry name" value="DUF6912"/>
    <property type="match status" value="1"/>
</dbReference>
<protein>
    <submittedName>
        <fullName evidence="1">Uncharacterized protein</fullName>
    </submittedName>
</protein>
<name>A0A7K3W826_9ACTN</name>
<dbReference type="InterPro" id="IPR054206">
    <property type="entry name" value="DUF6912"/>
</dbReference>
<proteinExistence type="predicted"/>
<accession>A0A7K3W826</accession>
<reference evidence="1 2" key="1">
    <citation type="submission" date="2020-02" db="EMBL/GenBank/DDBJ databases">
        <title>The whole genome sequence of CPCC 205119.</title>
        <authorList>
            <person name="Jiang Z."/>
        </authorList>
    </citation>
    <scope>NUCLEOTIDE SEQUENCE [LARGE SCALE GENOMIC DNA]</scope>
    <source>
        <strain evidence="1 2">CPCC 205119</strain>
    </source>
</reference>
<dbReference type="EMBL" id="JAAGWK010000002">
    <property type="protein sequence ID" value="NEL52547.1"/>
    <property type="molecule type" value="Genomic_DNA"/>
</dbReference>
<dbReference type="Proteomes" id="UP000470470">
    <property type="component" value="Unassembled WGS sequence"/>
</dbReference>
<comment type="caution">
    <text evidence="1">The sequence shown here is derived from an EMBL/GenBank/DDBJ whole genome shotgun (WGS) entry which is preliminary data.</text>
</comment>
<evidence type="ECO:0000313" key="1">
    <source>
        <dbReference type="EMBL" id="NEL52547.1"/>
    </source>
</evidence>
<evidence type="ECO:0000313" key="2">
    <source>
        <dbReference type="Proteomes" id="UP000470470"/>
    </source>
</evidence>
<dbReference type="AlphaFoldDB" id="A0A7K3W826"/>
<dbReference type="RefSeq" id="WP_162393424.1">
    <property type="nucleotide sequence ID" value="NZ_JAABOZ010000009.1"/>
</dbReference>
<sequence>MRVYLPATTTVLRRLLDDRRLEGPHTGFAVTPDVRSFYDVDADDEELEYAALLAAARSSLRLIDIDPGAVRRRVVLALEVPDGAVEPIGDEDVDRGAARITGDVTIAQVASAHVDLAEAEEDVRAAVAVVLEADLGDEDAQFLVDQAEGHELAWYANQEIGVVLDLL</sequence>
<keyword evidence="2" id="KW-1185">Reference proteome</keyword>